<dbReference type="Gene3D" id="3.40.50.1820">
    <property type="entry name" value="alpha/beta hydrolase"/>
    <property type="match status" value="1"/>
</dbReference>
<protein>
    <submittedName>
        <fullName evidence="3">Lysophospholipase</fullName>
        <ecNumber evidence="3">3.1.1.5</ecNumber>
    </submittedName>
</protein>
<organism evidence="3 4">
    <name type="scientific">Brevundimonas lenta</name>
    <dbReference type="NCBI Taxonomy" id="424796"/>
    <lineage>
        <taxon>Bacteria</taxon>
        <taxon>Pseudomonadati</taxon>
        <taxon>Pseudomonadota</taxon>
        <taxon>Alphaproteobacteria</taxon>
        <taxon>Caulobacterales</taxon>
        <taxon>Caulobacteraceae</taxon>
        <taxon>Brevundimonas</taxon>
    </lineage>
</organism>
<evidence type="ECO:0000259" key="2">
    <source>
        <dbReference type="Pfam" id="PF12146"/>
    </source>
</evidence>
<dbReference type="EC" id="3.1.1.5" evidence="3"/>
<dbReference type="InterPro" id="IPR051044">
    <property type="entry name" value="MAG_DAG_Lipase"/>
</dbReference>
<dbReference type="InterPro" id="IPR029058">
    <property type="entry name" value="AB_hydrolase_fold"/>
</dbReference>
<keyword evidence="4" id="KW-1185">Reference proteome</keyword>
<name>A0A7W6JFS9_9CAUL</name>
<evidence type="ECO:0000313" key="3">
    <source>
        <dbReference type="EMBL" id="MBB4084322.1"/>
    </source>
</evidence>
<accession>A0A7W6JFS9</accession>
<dbReference type="RefSeq" id="WP_183205637.1">
    <property type="nucleotide sequence ID" value="NZ_BAAAER010000003.1"/>
</dbReference>
<sequence>MNRAAAYAANAPLMGVPGASSPPGGAGEWFRGAGGLRLRAAFWTPSALVARKPRGTVVLSPGRTEPIEKYFEVIGNFLARGWCVLAHDWRGQGLSARLLPDRLKGHARAVEEFLDDYARLVDAFETRAPKPWVMVGHSMGGVLNLMTLENGEERFSGALLSSPMLRIRTGKRSMWSVKLAVRWNLRHGKAGDYVLDNPDDPFDHTFEKDALTSDETRYEQWRQQLYACPHLAVGGPTWGWLAFGLDAGERALKPKALKSVKIPVAIVQAAEDDRVWKQTNKWAAKRLGRGRYVEAPGAKHEVIMETDDKRAVFLEEFDAMAAYVSPVEDLSPAAQQPAPAAPAATDFGFPSGSPEPSAA</sequence>
<dbReference type="Pfam" id="PF12146">
    <property type="entry name" value="Hydrolase_4"/>
    <property type="match status" value="1"/>
</dbReference>
<keyword evidence="3" id="KW-0378">Hydrolase</keyword>
<dbReference type="SUPFAM" id="SSF53474">
    <property type="entry name" value="alpha/beta-Hydrolases"/>
    <property type="match status" value="1"/>
</dbReference>
<dbReference type="EMBL" id="JACIDM010000003">
    <property type="protein sequence ID" value="MBB4084322.1"/>
    <property type="molecule type" value="Genomic_DNA"/>
</dbReference>
<dbReference type="InterPro" id="IPR022742">
    <property type="entry name" value="Hydrolase_4"/>
</dbReference>
<gene>
    <name evidence="3" type="ORF">GGR12_003210</name>
</gene>
<dbReference type="AlphaFoldDB" id="A0A7W6JFS9"/>
<reference evidence="3 4" key="1">
    <citation type="submission" date="2020-08" db="EMBL/GenBank/DDBJ databases">
        <title>Genomic Encyclopedia of Type Strains, Phase IV (KMG-IV): sequencing the most valuable type-strain genomes for metagenomic binning, comparative biology and taxonomic classification.</title>
        <authorList>
            <person name="Goeker M."/>
        </authorList>
    </citation>
    <scope>NUCLEOTIDE SEQUENCE [LARGE SCALE GENOMIC DNA]</scope>
    <source>
        <strain evidence="3 4">DSM 23960</strain>
    </source>
</reference>
<dbReference type="Proteomes" id="UP000529946">
    <property type="component" value="Unassembled WGS sequence"/>
</dbReference>
<evidence type="ECO:0000256" key="1">
    <source>
        <dbReference type="SAM" id="MobiDB-lite"/>
    </source>
</evidence>
<feature type="region of interest" description="Disordered" evidence="1">
    <location>
        <begin position="331"/>
        <end position="359"/>
    </location>
</feature>
<dbReference type="GO" id="GO:0004622">
    <property type="term" value="F:phosphatidylcholine lysophospholipase activity"/>
    <property type="evidence" value="ECO:0007669"/>
    <property type="project" value="UniProtKB-EC"/>
</dbReference>
<dbReference type="PANTHER" id="PTHR11614">
    <property type="entry name" value="PHOSPHOLIPASE-RELATED"/>
    <property type="match status" value="1"/>
</dbReference>
<comment type="caution">
    <text evidence="3">The sequence shown here is derived from an EMBL/GenBank/DDBJ whole genome shotgun (WGS) entry which is preliminary data.</text>
</comment>
<feature type="compositionally biased region" description="Low complexity" evidence="1">
    <location>
        <begin position="332"/>
        <end position="344"/>
    </location>
</feature>
<proteinExistence type="predicted"/>
<feature type="domain" description="Serine aminopeptidase S33" evidence="2">
    <location>
        <begin position="52"/>
        <end position="307"/>
    </location>
</feature>
<evidence type="ECO:0000313" key="4">
    <source>
        <dbReference type="Proteomes" id="UP000529946"/>
    </source>
</evidence>